<evidence type="ECO:0000256" key="1">
    <source>
        <dbReference type="SAM" id="MobiDB-lite"/>
    </source>
</evidence>
<dbReference type="InterPro" id="IPR019734">
    <property type="entry name" value="TPR_rpt"/>
</dbReference>
<accession>A0A1H9NWJ5</accession>
<dbReference type="AlphaFoldDB" id="A0A1H9NWJ5"/>
<keyword evidence="2" id="KW-0472">Membrane</keyword>
<dbReference type="Gene3D" id="1.25.40.10">
    <property type="entry name" value="Tetratricopeptide repeat domain"/>
    <property type="match status" value="1"/>
</dbReference>
<protein>
    <submittedName>
        <fullName evidence="4">Tetratricopeptide repeat-containing protein</fullName>
    </submittedName>
</protein>
<dbReference type="SUPFAM" id="SSF52540">
    <property type="entry name" value="P-loop containing nucleoside triphosphate hydrolases"/>
    <property type="match status" value="1"/>
</dbReference>
<gene>
    <name evidence="4" type="ORF">SAMN05216195_10587</name>
</gene>
<dbReference type="SMART" id="SM00028">
    <property type="entry name" value="TPR"/>
    <property type="match status" value="6"/>
</dbReference>
<dbReference type="SUPFAM" id="SSF48452">
    <property type="entry name" value="TPR-like"/>
    <property type="match status" value="2"/>
</dbReference>
<feature type="compositionally biased region" description="Polar residues" evidence="1">
    <location>
        <begin position="77"/>
        <end position="90"/>
    </location>
</feature>
<sequence>MDVAGDAAVHHRTMRRWVVVVLAGVAVLTVGGVMLAVGLDTADKVGSVVGAVCGMVGLGISTYGLRVARSGGRQGAPETQASATNSVSRSRVTGGVTQVDSVDGDLVTGGTNISRANAVVAGPGSIIIGRLESTRLLASAVTAEPLPPPTVELCIGRDEQIDAVSAAWRTGQWAVVVGGPGIGKSTLLGRAIGLDAIVTAFGERRFVVSCDGVSTAGVVIDKLATALGVGLGEHLRNRVVSFLRTTPCVLVLDNFETVTDADPAGAVELLSTLRAVPDLVAGIGSRGARVPAGFVGLREINLGPLPQEAALAVFVAVAGERHRADPALKALMADLDGVPLAIVLMASLARTESCLDTLATAWRAKRTDLLQHGANPDRTSSLPVSIELSWDQLSPGGHAALSLAALLPDGWPHNKAGMYLPDELAAGVIELSHRSLLHDDELRQRCLAPLRQHVLKHHFPDSPAITLLVAPVLKLTARAAQVGSAKGADAAIDIAPELTNLTEIIRAGLACIPDFIDAVPDLLNFQRLTGLGNEQIGLDALSCTTSLTSQARCSSALAQLYLSRNKNDQARALFNQALPLYQRISDVLGEANCLRNLGELAFHEAGYSHARTLLNQALPLYRQVGNALGEAHCLRDLGELDLQKSDHDQARAMLKNALILYRQVGNVLGEANSLRNLGELALHESDHDQARILFDQALPVYRRVGDALGEANCLCDLGRLAFRQSDHSQAHTLFNQALSLYRRVGNVMGEAICLSKIGQLAFREFDHGQAGTLFDLALPLYQRIGDVMGEAYCLCNLGRLALAESDRKQARKLFNQALPLYKCIQDRYSAAVTHAWLARATDKDQHTKHKHEMNLLATELDLPGFQEALRIIAEG</sequence>
<dbReference type="Pfam" id="PF13401">
    <property type="entry name" value="AAA_22"/>
    <property type="match status" value="1"/>
</dbReference>
<dbReference type="InterPro" id="IPR049945">
    <property type="entry name" value="AAA_22"/>
</dbReference>
<dbReference type="Gene3D" id="3.40.50.300">
    <property type="entry name" value="P-loop containing nucleotide triphosphate hydrolases"/>
    <property type="match status" value="1"/>
</dbReference>
<reference evidence="5" key="1">
    <citation type="submission" date="2016-10" db="EMBL/GenBank/DDBJ databases">
        <authorList>
            <person name="Varghese N."/>
            <person name="Submissions S."/>
        </authorList>
    </citation>
    <scope>NUCLEOTIDE SEQUENCE [LARGE SCALE GENOMIC DNA]</scope>
    <source>
        <strain evidence="5">CGMCC 4.578</strain>
    </source>
</reference>
<keyword evidence="5" id="KW-1185">Reference proteome</keyword>
<evidence type="ECO:0000313" key="4">
    <source>
        <dbReference type="EMBL" id="SER40241.1"/>
    </source>
</evidence>
<dbReference type="PANTHER" id="PTHR47691">
    <property type="entry name" value="REGULATOR-RELATED"/>
    <property type="match status" value="1"/>
</dbReference>
<dbReference type="Pfam" id="PF13424">
    <property type="entry name" value="TPR_12"/>
    <property type="match status" value="3"/>
</dbReference>
<feature type="transmembrane region" description="Helical" evidence="2">
    <location>
        <begin position="17"/>
        <end position="39"/>
    </location>
</feature>
<dbReference type="EMBL" id="FOFT01000005">
    <property type="protein sequence ID" value="SER40241.1"/>
    <property type="molecule type" value="Genomic_DNA"/>
</dbReference>
<keyword evidence="2" id="KW-0812">Transmembrane</keyword>
<evidence type="ECO:0000256" key="2">
    <source>
        <dbReference type="SAM" id="Phobius"/>
    </source>
</evidence>
<keyword evidence="2" id="KW-1133">Transmembrane helix</keyword>
<organism evidence="4 5">
    <name type="scientific">Lentzea flaviverrucosa</name>
    <dbReference type="NCBI Taxonomy" id="200379"/>
    <lineage>
        <taxon>Bacteria</taxon>
        <taxon>Bacillati</taxon>
        <taxon>Actinomycetota</taxon>
        <taxon>Actinomycetes</taxon>
        <taxon>Pseudonocardiales</taxon>
        <taxon>Pseudonocardiaceae</taxon>
        <taxon>Lentzea</taxon>
    </lineage>
</organism>
<evidence type="ECO:0000259" key="3">
    <source>
        <dbReference type="Pfam" id="PF13401"/>
    </source>
</evidence>
<dbReference type="InterPro" id="IPR027417">
    <property type="entry name" value="P-loop_NTPase"/>
</dbReference>
<feature type="domain" description="ORC1/DEAH AAA+ ATPase" evidence="3">
    <location>
        <begin position="172"/>
        <end position="290"/>
    </location>
</feature>
<proteinExistence type="predicted"/>
<dbReference type="Proteomes" id="UP000199028">
    <property type="component" value="Unassembled WGS sequence"/>
</dbReference>
<evidence type="ECO:0000313" key="5">
    <source>
        <dbReference type="Proteomes" id="UP000199028"/>
    </source>
</evidence>
<feature type="region of interest" description="Disordered" evidence="1">
    <location>
        <begin position="71"/>
        <end position="90"/>
    </location>
</feature>
<dbReference type="InterPro" id="IPR011990">
    <property type="entry name" value="TPR-like_helical_dom_sf"/>
</dbReference>
<dbReference type="GO" id="GO:0016887">
    <property type="term" value="F:ATP hydrolysis activity"/>
    <property type="evidence" value="ECO:0007669"/>
    <property type="project" value="InterPro"/>
</dbReference>
<name>A0A1H9NWJ5_9PSEU</name>
<dbReference type="PANTHER" id="PTHR47691:SF3">
    <property type="entry name" value="HTH-TYPE TRANSCRIPTIONAL REGULATOR RV0890C-RELATED"/>
    <property type="match status" value="1"/>
</dbReference>